<evidence type="ECO:0000313" key="1">
    <source>
        <dbReference type="EMBL" id="JAH53877.1"/>
    </source>
</evidence>
<reference evidence="1" key="2">
    <citation type="journal article" date="2015" name="Fish Shellfish Immunol.">
        <title>Early steps in the European eel (Anguilla anguilla)-Vibrio vulnificus interaction in the gills: Role of the RtxA13 toxin.</title>
        <authorList>
            <person name="Callol A."/>
            <person name="Pajuelo D."/>
            <person name="Ebbesson L."/>
            <person name="Teles M."/>
            <person name="MacKenzie S."/>
            <person name="Amaro C."/>
        </authorList>
    </citation>
    <scope>NUCLEOTIDE SEQUENCE</scope>
</reference>
<organism evidence="1">
    <name type="scientific">Anguilla anguilla</name>
    <name type="common">European freshwater eel</name>
    <name type="synonym">Muraena anguilla</name>
    <dbReference type="NCBI Taxonomy" id="7936"/>
    <lineage>
        <taxon>Eukaryota</taxon>
        <taxon>Metazoa</taxon>
        <taxon>Chordata</taxon>
        <taxon>Craniata</taxon>
        <taxon>Vertebrata</taxon>
        <taxon>Euteleostomi</taxon>
        <taxon>Actinopterygii</taxon>
        <taxon>Neopterygii</taxon>
        <taxon>Teleostei</taxon>
        <taxon>Anguilliformes</taxon>
        <taxon>Anguillidae</taxon>
        <taxon>Anguilla</taxon>
    </lineage>
</organism>
<name>A0A0E9TK95_ANGAN</name>
<protein>
    <submittedName>
        <fullName evidence="1">Uncharacterized protein</fullName>
    </submittedName>
</protein>
<proteinExistence type="predicted"/>
<accession>A0A0E9TK95</accession>
<reference evidence="1" key="1">
    <citation type="submission" date="2014-11" db="EMBL/GenBank/DDBJ databases">
        <authorList>
            <person name="Amaro Gonzalez C."/>
        </authorList>
    </citation>
    <scope>NUCLEOTIDE SEQUENCE</scope>
</reference>
<dbReference type="AlphaFoldDB" id="A0A0E9TK95"/>
<sequence>MPRVCSNTDVTLRNTSTAAAGSICLTDYGESETGA</sequence>
<dbReference type="EMBL" id="GBXM01054700">
    <property type="protein sequence ID" value="JAH53877.1"/>
    <property type="molecule type" value="Transcribed_RNA"/>
</dbReference>